<reference evidence="1 2" key="1">
    <citation type="submission" date="2018-10" db="EMBL/GenBank/DDBJ databases">
        <title>Genomic Encyclopedia of Archaeal and Bacterial Type Strains, Phase II (KMG-II): from individual species to whole genera.</title>
        <authorList>
            <person name="Goeker M."/>
        </authorList>
    </citation>
    <scope>NUCLEOTIDE SEQUENCE [LARGE SCALE GENOMIC DNA]</scope>
    <source>
        <strain evidence="1 2">DSM 45657</strain>
    </source>
</reference>
<protein>
    <submittedName>
        <fullName evidence="1">Acyl-CoA thioester hydrolase</fullName>
    </submittedName>
</protein>
<dbReference type="InterPro" id="IPR029069">
    <property type="entry name" value="HotDog_dom_sf"/>
</dbReference>
<dbReference type="RefSeq" id="WP_121393324.1">
    <property type="nucleotide sequence ID" value="NZ_RCDD01000004.1"/>
</dbReference>
<organism evidence="1 2">
    <name type="scientific">Actinokineospora cianjurensis</name>
    <dbReference type="NCBI Taxonomy" id="585224"/>
    <lineage>
        <taxon>Bacteria</taxon>
        <taxon>Bacillati</taxon>
        <taxon>Actinomycetota</taxon>
        <taxon>Actinomycetes</taxon>
        <taxon>Pseudonocardiales</taxon>
        <taxon>Pseudonocardiaceae</taxon>
        <taxon>Actinokineospora</taxon>
    </lineage>
</organism>
<dbReference type="AlphaFoldDB" id="A0A421B0L0"/>
<gene>
    <name evidence="1" type="ORF">CLV68_5095</name>
</gene>
<proteinExistence type="predicted"/>
<name>A0A421B0L0_9PSEU</name>
<keyword evidence="2" id="KW-1185">Reference proteome</keyword>
<sequence>MTETPLRSGPSTDLEPGTFRHAGRVFFDELDPMGILHNARYAVHVERATAAFFEANGFTWEASIEDNPDKFHAVRRFEVDLELPYLGTGPLDVDLWLDHLGATSLRYGFRCVGPQGQTHASGLRSVVKLNPKTFRPEPWTDRWRAAHLSVLGPARSSG</sequence>
<dbReference type="GO" id="GO:0016787">
    <property type="term" value="F:hydrolase activity"/>
    <property type="evidence" value="ECO:0007669"/>
    <property type="project" value="UniProtKB-KW"/>
</dbReference>
<dbReference type="CDD" id="cd00586">
    <property type="entry name" value="4HBT"/>
    <property type="match status" value="1"/>
</dbReference>
<dbReference type="SUPFAM" id="SSF54637">
    <property type="entry name" value="Thioesterase/thiol ester dehydrase-isomerase"/>
    <property type="match status" value="1"/>
</dbReference>
<comment type="caution">
    <text evidence="1">The sequence shown here is derived from an EMBL/GenBank/DDBJ whole genome shotgun (WGS) entry which is preliminary data.</text>
</comment>
<dbReference type="Gene3D" id="3.10.129.10">
    <property type="entry name" value="Hotdog Thioesterase"/>
    <property type="match status" value="1"/>
</dbReference>
<evidence type="ECO:0000313" key="2">
    <source>
        <dbReference type="Proteomes" id="UP000282454"/>
    </source>
</evidence>
<dbReference type="Proteomes" id="UP000282454">
    <property type="component" value="Unassembled WGS sequence"/>
</dbReference>
<accession>A0A421B0L0</accession>
<dbReference type="EMBL" id="RCDD01000004">
    <property type="protein sequence ID" value="RLK55606.1"/>
    <property type="molecule type" value="Genomic_DNA"/>
</dbReference>
<evidence type="ECO:0000313" key="1">
    <source>
        <dbReference type="EMBL" id="RLK55606.1"/>
    </source>
</evidence>
<keyword evidence="1" id="KW-0378">Hydrolase</keyword>
<dbReference type="OrthoDB" id="194128at2"/>